<keyword evidence="6" id="KW-1185">Reference proteome</keyword>
<dbReference type="Pfam" id="PF12972">
    <property type="entry name" value="NAGLU_C"/>
    <property type="match status" value="1"/>
</dbReference>
<dbReference type="PANTHER" id="PTHR12872">
    <property type="entry name" value="ALPHA-N-ACETYLGLUCOSAMINIDASE"/>
    <property type="match status" value="1"/>
</dbReference>
<dbReference type="Gene3D" id="1.20.120.670">
    <property type="entry name" value="N-acetyl-b-d-glucoasminidase"/>
    <property type="match status" value="1"/>
</dbReference>
<name>A0ABW8IXD2_9GAMM</name>
<dbReference type="InterPro" id="IPR007781">
    <property type="entry name" value="NAGLU"/>
</dbReference>
<gene>
    <name evidence="5" type="ORF">ISP13_10800</name>
</gene>
<accession>A0ABW8IXD2</accession>
<evidence type="ECO:0000259" key="3">
    <source>
        <dbReference type="Pfam" id="PF12971"/>
    </source>
</evidence>
<dbReference type="InterPro" id="IPR024240">
    <property type="entry name" value="NAGLU_N"/>
</dbReference>
<evidence type="ECO:0000313" key="5">
    <source>
        <dbReference type="EMBL" id="MFK2874020.1"/>
    </source>
</evidence>
<protein>
    <submittedName>
        <fullName evidence="5">Alpha-N-acetylglucosaminidase</fullName>
    </submittedName>
</protein>
<evidence type="ECO:0000313" key="6">
    <source>
        <dbReference type="Proteomes" id="UP001620405"/>
    </source>
</evidence>
<evidence type="ECO:0000256" key="1">
    <source>
        <dbReference type="ARBA" id="ARBA00022801"/>
    </source>
</evidence>
<proteinExistence type="predicted"/>
<dbReference type="Proteomes" id="UP001620405">
    <property type="component" value="Unassembled WGS sequence"/>
</dbReference>
<evidence type="ECO:0000259" key="2">
    <source>
        <dbReference type="Pfam" id="PF05089"/>
    </source>
</evidence>
<sequence length="732" mass="83240">MRPYVLLLLFAGIGGFLPGGATFGATSPPFDVRPERDVLQRLMPRQASQFELAAFDSADGHERFRISNDSGHIKVEGSTPSALLFGVNWYLKYVAHVQISPNGDRLGTRTFPLPTAVIEKETPYAYRYALNQNVDGYTAAYWDWPRWQREIDVLALSGINAMIVERGMDTVLYRTFRDVGYSDGEIRRWITQPAHQNWQLMGNMCCFNGPISTTLMQKRVASAQQIVARLRELGITPVLPGFYGIVPADFQNKFPHAHVVPQGEWAGFTRPGWLDPRDPMFAKLAAAFYRHQHELFGDSSIYDMEVFQEGGDSGDVPVPEAARDVQNALLTAHHDARWMMLAWQGNPRQDLLSGVDRQHLLIIDIDHDRVPRDDRQKDFQHAPFLFGGIWEFGGRTTLGANIGNVTERLQRLGRTNDNMSGTALFTEGMDTNPYAFDLFTEMAWRHEPVDIAQWTADYVKRRYGAADPRALAAWNVLLNTAYDIRVDSVVFNSERDAAQESLFDAQPSLAVNRASNWSPEAMRYSAEAFKQALPDLLQVAPALRSSATYQYDLADIARQTLANESRLLLPQIKTAYDNKDRQRFETLTRRWLQLMDLQDQLLNSNRDFLLGAWLAQVQPWASIPEERARLDYDARSILTTWGDRKASESADLHDYGNKDWAGLTHDYYRLRWQTYFRALGDELRTGLPAKPIDWFALGDAWNRGTQHYSDRPVGDTYAIATRVAEALHLGRH</sequence>
<organism evidence="5 6">
    <name type="scientific">Dyella lipolytica</name>
    <dbReference type="NCBI Taxonomy" id="1867835"/>
    <lineage>
        <taxon>Bacteria</taxon>
        <taxon>Pseudomonadati</taxon>
        <taxon>Pseudomonadota</taxon>
        <taxon>Gammaproteobacteria</taxon>
        <taxon>Lysobacterales</taxon>
        <taxon>Rhodanobacteraceae</taxon>
        <taxon>Dyella</taxon>
    </lineage>
</organism>
<feature type="domain" description="Alpha-N-acetylglucosaminidase N-terminal" evidence="3">
    <location>
        <begin position="36"/>
        <end position="114"/>
    </location>
</feature>
<dbReference type="Pfam" id="PF05089">
    <property type="entry name" value="NAGLU"/>
    <property type="match status" value="1"/>
</dbReference>
<dbReference type="InterPro" id="IPR029018">
    <property type="entry name" value="Hex-like_dom2"/>
</dbReference>
<dbReference type="Gene3D" id="3.20.20.80">
    <property type="entry name" value="Glycosidases"/>
    <property type="match status" value="1"/>
</dbReference>
<keyword evidence="1" id="KW-0378">Hydrolase</keyword>
<dbReference type="Gene3D" id="3.30.379.10">
    <property type="entry name" value="Chitobiase/beta-hexosaminidase domain 2-like"/>
    <property type="match status" value="1"/>
</dbReference>
<dbReference type="Pfam" id="PF12971">
    <property type="entry name" value="NAGLU_N"/>
    <property type="match status" value="1"/>
</dbReference>
<dbReference type="PANTHER" id="PTHR12872:SF1">
    <property type="entry name" value="ALPHA-N-ACETYLGLUCOSAMINIDASE"/>
    <property type="match status" value="1"/>
</dbReference>
<dbReference type="RefSeq" id="WP_284401123.1">
    <property type="nucleotide sequence ID" value="NZ_BSNQ01000009.1"/>
</dbReference>
<reference evidence="5 6" key="1">
    <citation type="submission" date="2020-10" db="EMBL/GenBank/DDBJ databases">
        <title>Phylogeny of dyella-like bacteria.</title>
        <authorList>
            <person name="Fu J."/>
        </authorList>
    </citation>
    <scope>NUCLEOTIDE SEQUENCE [LARGE SCALE GENOMIC DNA]</scope>
    <source>
        <strain evidence="5 6">DHOB07</strain>
    </source>
</reference>
<dbReference type="EMBL" id="JADIKG010000012">
    <property type="protein sequence ID" value="MFK2874020.1"/>
    <property type="molecule type" value="Genomic_DNA"/>
</dbReference>
<dbReference type="InterPro" id="IPR024733">
    <property type="entry name" value="NAGLU_tim-barrel"/>
</dbReference>
<feature type="domain" description="Alpha-N-acetylglucosaminidase tim-barrel" evidence="2">
    <location>
        <begin position="127"/>
        <end position="445"/>
    </location>
</feature>
<feature type="domain" description="Alpha-N-acetylglucosaminidase C-terminal" evidence="4">
    <location>
        <begin position="454"/>
        <end position="724"/>
    </location>
</feature>
<comment type="caution">
    <text evidence="5">The sequence shown here is derived from an EMBL/GenBank/DDBJ whole genome shotgun (WGS) entry which is preliminary data.</text>
</comment>
<evidence type="ECO:0000259" key="4">
    <source>
        <dbReference type="Pfam" id="PF12972"/>
    </source>
</evidence>
<dbReference type="InterPro" id="IPR024732">
    <property type="entry name" value="NAGLU_C"/>
</dbReference>